<dbReference type="AlphaFoldDB" id="A0A8H3D8G9"/>
<feature type="transmembrane region" description="Helical" evidence="2">
    <location>
        <begin position="36"/>
        <end position="58"/>
    </location>
</feature>
<name>A0A8H3D8G9_9AGAM</name>
<feature type="compositionally biased region" description="Basic and acidic residues" evidence="1">
    <location>
        <begin position="84"/>
        <end position="97"/>
    </location>
</feature>
<keyword evidence="2" id="KW-0472">Membrane</keyword>
<evidence type="ECO:0000313" key="4">
    <source>
        <dbReference type="Proteomes" id="UP000663850"/>
    </source>
</evidence>
<keyword evidence="2" id="KW-0812">Transmembrane</keyword>
<comment type="caution">
    <text evidence="3">The sequence shown here is derived from an EMBL/GenBank/DDBJ whole genome shotgun (WGS) entry which is preliminary data.</text>
</comment>
<sequence>MARRQLPIAYRGTLAHEVLADHGDVGGLMIPGAGHALPMLFAAAAVVLAHSLFGSLFVKAGKFTDAHGPDQVRPRSRSRPLKLQNKDARGPGQERSRSRSRTPTVQMQFTLPGKYSQ</sequence>
<protein>
    <submittedName>
        <fullName evidence="3">Uncharacterized protein</fullName>
    </submittedName>
</protein>
<dbReference type="Proteomes" id="UP000663850">
    <property type="component" value="Unassembled WGS sequence"/>
</dbReference>
<feature type="compositionally biased region" description="Basic and acidic residues" evidence="1">
    <location>
        <begin position="64"/>
        <end position="73"/>
    </location>
</feature>
<keyword evidence="2" id="KW-1133">Transmembrane helix</keyword>
<evidence type="ECO:0000256" key="2">
    <source>
        <dbReference type="SAM" id="Phobius"/>
    </source>
</evidence>
<accession>A0A8H3D8G9</accession>
<proteinExistence type="predicted"/>
<gene>
    <name evidence="3" type="ORF">RDB_LOCUS111577</name>
</gene>
<organism evidence="3 4">
    <name type="scientific">Rhizoctonia solani</name>
    <dbReference type="NCBI Taxonomy" id="456999"/>
    <lineage>
        <taxon>Eukaryota</taxon>
        <taxon>Fungi</taxon>
        <taxon>Dikarya</taxon>
        <taxon>Basidiomycota</taxon>
        <taxon>Agaricomycotina</taxon>
        <taxon>Agaricomycetes</taxon>
        <taxon>Cantharellales</taxon>
        <taxon>Ceratobasidiaceae</taxon>
        <taxon>Rhizoctonia</taxon>
    </lineage>
</organism>
<dbReference type="EMBL" id="CAJMWZ010006114">
    <property type="protein sequence ID" value="CAE6515786.1"/>
    <property type="molecule type" value="Genomic_DNA"/>
</dbReference>
<feature type="region of interest" description="Disordered" evidence="1">
    <location>
        <begin position="64"/>
        <end position="117"/>
    </location>
</feature>
<reference evidence="3" key="1">
    <citation type="submission" date="2021-01" db="EMBL/GenBank/DDBJ databases">
        <authorList>
            <person name="Kaushik A."/>
        </authorList>
    </citation>
    <scope>NUCLEOTIDE SEQUENCE</scope>
    <source>
        <strain evidence="3">Type strain: AG8-Rh-89/</strain>
    </source>
</reference>
<feature type="compositionally biased region" description="Polar residues" evidence="1">
    <location>
        <begin position="101"/>
        <end position="117"/>
    </location>
</feature>
<evidence type="ECO:0000313" key="3">
    <source>
        <dbReference type="EMBL" id="CAE6515786.1"/>
    </source>
</evidence>
<evidence type="ECO:0000256" key="1">
    <source>
        <dbReference type="SAM" id="MobiDB-lite"/>
    </source>
</evidence>